<name>A0A8S1CX05_9INSE</name>
<keyword evidence="2" id="KW-1185">Reference proteome</keyword>
<dbReference type="SUPFAM" id="SSF53448">
    <property type="entry name" value="Nucleotide-diphospho-sugar transferases"/>
    <property type="match status" value="1"/>
</dbReference>
<evidence type="ECO:0008006" key="3">
    <source>
        <dbReference type="Google" id="ProtNLM"/>
    </source>
</evidence>
<evidence type="ECO:0000313" key="1">
    <source>
        <dbReference type="EMBL" id="CAB3369810.1"/>
    </source>
</evidence>
<dbReference type="InterPro" id="IPR029044">
    <property type="entry name" value="Nucleotide-diphossugar_trans"/>
</dbReference>
<evidence type="ECO:0000313" key="2">
    <source>
        <dbReference type="Proteomes" id="UP000494165"/>
    </source>
</evidence>
<dbReference type="EMBL" id="CADEPI010000048">
    <property type="protein sequence ID" value="CAB3369810.1"/>
    <property type="molecule type" value="Genomic_DNA"/>
</dbReference>
<gene>
    <name evidence="1" type="ORF">CLODIP_2_CD14119</name>
</gene>
<organism evidence="1 2">
    <name type="scientific">Cloeon dipterum</name>
    <dbReference type="NCBI Taxonomy" id="197152"/>
    <lineage>
        <taxon>Eukaryota</taxon>
        <taxon>Metazoa</taxon>
        <taxon>Ecdysozoa</taxon>
        <taxon>Arthropoda</taxon>
        <taxon>Hexapoda</taxon>
        <taxon>Insecta</taxon>
        <taxon>Pterygota</taxon>
        <taxon>Palaeoptera</taxon>
        <taxon>Ephemeroptera</taxon>
        <taxon>Pisciforma</taxon>
        <taxon>Baetidae</taxon>
        <taxon>Cloeon</taxon>
    </lineage>
</organism>
<sequence length="228" mass="25808">MNGALCPGKLNVTGLILARGGSKGILLKNLATINGRSLLTLALEKMKHSKKFREIWVSTDSHMIANEATKCGAKVHWRSRMSATDTASSLVALQDFIKGHKEFDRIGLIQCTSPFLAVKYLNEAFEHLQQGYDSVFSVTREFKLRWKENRPEKTFVAVNFDPARRPRRQDWDGELVENGMFYFTRRHLISRGLIQGGRIGVVQVERKDSLEVDNPADLNLARYQSGDL</sequence>
<dbReference type="InterPro" id="IPR050793">
    <property type="entry name" value="CMP-NeuNAc_synthase"/>
</dbReference>
<dbReference type="Proteomes" id="UP000494165">
    <property type="component" value="Unassembled WGS sequence"/>
</dbReference>
<dbReference type="PANTHER" id="PTHR21485:SF3">
    <property type="entry name" value="N-ACYLNEURAMINATE CYTIDYLYLTRANSFERASE"/>
    <property type="match status" value="1"/>
</dbReference>
<dbReference type="Gene3D" id="3.90.550.10">
    <property type="entry name" value="Spore Coat Polysaccharide Biosynthesis Protein SpsA, Chain A"/>
    <property type="match status" value="1"/>
</dbReference>
<reference evidence="1 2" key="1">
    <citation type="submission" date="2020-04" db="EMBL/GenBank/DDBJ databases">
        <authorList>
            <person name="Alioto T."/>
            <person name="Alioto T."/>
            <person name="Gomez Garrido J."/>
        </authorList>
    </citation>
    <scope>NUCLEOTIDE SEQUENCE [LARGE SCALE GENOMIC DNA]</scope>
</reference>
<accession>A0A8S1CX05</accession>
<dbReference type="InterPro" id="IPR003329">
    <property type="entry name" value="Cytidylyl_trans"/>
</dbReference>
<protein>
    <recommendedName>
        <fullName evidence="3">N-acylneuraminate cytidylyltransferase</fullName>
    </recommendedName>
</protein>
<dbReference type="AlphaFoldDB" id="A0A8S1CX05"/>
<proteinExistence type="predicted"/>
<dbReference type="GO" id="GO:0008781">
    <property type="term" value="F:N-acylneuraminate cytidylyltransferase activity"/>
    <property type="evidence" value="ECO:0007669"/>
    <property type="project" value="TreeGrafter"/>
</dbReference>
<dbReference type="Pfam" id="PF02348">
    <property type="entry name" value="CTP_transf_3"/>
    <property type="match status" value="1"/>
</dbReference>
<dbReference type="OrthoDB" id="10262032at2759"/>
<dbReference type="CDD" id="cd02513">
    <property type="entry name" value="CMP-NeuAc_Synthase"/>
    <property type="match status" value="1"/>
</dbReference>
<dbReference type="PANTHER" id="PTHR21485">
    <property type="entry name" value="HAD SUPERFAMILY MEMBERS CMAS AND KDSC"/>
    <property type="match status" value="1"/>
</dbReference>
<comment type="caution">
    <text evidence="1">The sequence shown here is derived from an EMBL/GenBank/DDBJ whole genome shotgun (WGS) entry which is preliminary data.</text>
</comment>